<dbReference type="SUPFAM" id="SSF52200">
    <property type="entry name" value="Toll/Interleukin receptor TIR domain"/>
    <property type="match status" value="1"/>
</dbReference>
<dbReference type="InterPro" id="IPR000157">
    <property type="entry name" value="TIR_dom"/>
</dbReference>
<evidence type="ECO:0000313" key="2">
    <source>
        <dbReference type="EMBL" id="NPE25254.1"/>
    </source>
</evidence>
<dbReference type="SMART" id="SM00255">
    <property type="entry name" value="TIR"/>
    <property type="match status" value="1"/>
</dbReference>
<comment type="caution">
    <text evidence="2">The sequence shown here is derived from an EMBL/GenBank/DDBJ whole genome shotgun (WGS) entry which is preliminary data.</text>
</comment>
<dbReference type="InterPro" id="IPR035897">
    <property type="entry name" value="Toll_tir_struct_dom_sf"/>
</dbReference>
<keyword evidence="2" id="KW-0675">Receptor</keyword>
<gene>
    <name evidence="2" type="ORF">HPS54_06965</name>
</gene>
<organism evidence="2 3">
    <name type="scientific">Xylanibacter caecicola</name>
    <dbReference type="NCBI Taxonomy" id="2736294"/>
    <lineage>
        <taxon>Bacteria</taxon>
        <taxon>Pseudomonadati</taxon>
        <taxon>Bacteroidota</taxon>
        <taxon>Bacteroidia</taxon>
        <taxon>Bacteroidales</taxon>
        <taxon>Prevotellaceae</taxon>
        <taxon>Xylanibacter</taxon>
    </lineage>
</organism>
<dbReference type="EMBL" id="JABKKJ010000009">
    <property type="protein sequence ID" value="NPE25254.1"/>
    <property type="molecule type" value="Genomic_DNA"/>
</dbReference>
<dbReference type="Pfam" id="PF13676">
    <property type="entry name" value="TIR_2"/>
    <property type="match status" value="1"/>
</dbReference>
<name>A0ABX2B179_9BACT</name>
<proteinExistence type="predicted"/>
<dbReference type="Proteomes" id="UP000820977">
    <property type="component" value="Unassembled WGS sequence"/>
</dbReference>
<evidence type="ECO:0000313" key="3">
    <source>
        <dbReference type="Proteomes" id="UP000820977"/>
    </source>
</evidence>
<dbReference type="PROSITE" id="PS50104">
    <property type="entry name" value="TIR"/>
    <property type="match status" value="1"/>
</dbReference>
<evidence type="ECO:0000259" key="1">
    <source>
        <dbReference type="PROSITE" id="PS50104"/>
    </source>
</evidence>
<sequence>MFISHSHLDETIVKGFVKEILKAGCGFKDNDIFCTLDSSSIRTGDDFREKIVENMRDCDFILLFISDNYNQSEVCKNEIGAAWALENKRVLPFTLPKISFEQMGFLNVVKQGASITDGNKLDELYQELCEFYELESDWRNLNKAKSDFMDLVTKNVTCHD</sequence>
<keyword evidence="3" id="KW-1185">Reference proteome</keyword>
<dbReference type="Gene3D" id="3.40.50.10140">
    <property type="entry name" value="Toll/interleukin-1 receptor homology (TIR) domain"/>
    <property type="match status" value="1"/>
</dbReference>
<feature type="domain" description="TIR" evidence="1">
    <location>
        <begin position="1"/>
        <end position="145"/>
    </location>
</feature>
<reference evidence="2 3" key="1">
    <citation type="submission" date="2020-05" db="EMBL/GenBank/DDBJ databases">
        <title>Distinct polysaccharide utilization as determinants for interspecies competition between intestinal Prevotella spp.</title>
        <authorList>
            <person name="Galvez E.J.C."/>
            <person name="Iljazovic A."/>
            <person name="Strowig T."/>
        </authorList>
    </citation>
    <scope>NUCLEOTIDE SEQUENCE [LARGE SCALE GENOMIC DNA]</scope>
    <source>
        <strain evidence="2 3">PCHR</strain>
    </source>
</reference>
<protein>
    <submittedName>
        <fullName evidence="2">Toll/interleukin-1 receptor domain-containing protein</fullName>
    </submittedName>
</protein>
<accession>A0ABX2B179</accession>